<dbReference type="SUPFAM" id="SSF52080">
    <property type="entry name" value="Ribosomal proteins L15p and L18e"/>
    <property type="match status" value="1"/>
</dbReference>
<dbReference type="Pfam" id="PF00828">
    <property type="entry name" value="Ribosomal_L27A"/>
    <property type="match status" value="1"/>
</dbReference>
<evidence type="ECO:0000256" key="1">
    <source>
        <dbReference type="ARBA" id="ARBA00007320"/>
    </source>
</evidence>
<dbReference type="PANTHER" id="PTHR12934:SF11">
    <property type="entry name" value="LARGE RIBOSOMAL SUBUNIT PROTEIN UL15M"/>
    <property type="match status" value="1"/>
</dbReference>
<proteinExistence type="inferred from homology"/>
<feature type="compositionally biased region" description="Basic residues" evidence="6">
    <location>
        <begin position="7"/>
        <end position="20"/>
    </location>
</feature>
<feature type="domain" description="Large ribosomal subunit protein uL15/eL18" evidence="7">
    <location>
        <begin position="78"/>
        <end position="145"/>
    </location>
</feature>
<sequence>MLNQLKSHPKARNHRSKRVGRGFGSGIGGRSTRGTKGQLARKSGNVRLGFEGGQTPLYIRVGKIGFNNHNFATAVSVINLFQLSFFPEETEFDLQKLIELRLVHPRKTQRIKVIGNHQLTRPINISAHAFSKGAEAVIKAAGGKIHLLKP</sequence>
<gene>
    <name evidence="5" type="primary">rplO</name>
    <name evidence="8" type="ORF">J2Z62_000054</name>
</gene>
<comment type="similarity">
    <text evidence="1 5">Belongs to the universal ribosomal protein uL15 family.</text>
</comment>
<reference evidence="8" key="1">
    <citation type="submission" date="2023-07" db="EMBL/GenBank/DDBJ databases">
        <title>Genomic Encyclopedia of Type Strains, Phase IV (KMG-IV): sequencing the most valuable type-strain genomes for metagenomic binning, comparative biology and taxonomic classification.</title>
        <authorList>
            <person name="Goeker M."/>
        </authorList>
    </citation>
    <scope>NUCLEOTIDE SEQUENCE [LARGE SCALE GENOMIC DNA]</scope>
    <source>
        <strain evidence="8">DSM 21204</strain>
    </source>
</reference>
<dbReference type="PANTHER" id="PTHR12934">
    <property type="entry name" value="50S RIBOSOMAL PROTEIN L15"/>
    <property type="match status" value="1"/>
</dbReference>
<keyword evidence="2 5" id="KW-0694">RNA-binding</keyword>
<dbReference type="NCBIfam" id="TIGR01071">
    <property type="entry name" value="rplO_bact"/>
    <property type="match status" value="1"/>
</dbReference>
<accession>A0ABU0LY27</accession>
<evidence type="ECO:0000313" key="8">
    <source>
        <dbReference type="EMBL" id="MDQ0513616.1"/>
    </source>
</evidence>
<evidence type="ECO:0000256" key="5">
    <source>
        <dbReference type="HAMAP-Rule" id="MF_01341"/>
    </source>
</evidence>
<feature type="region of interest" description="Disordered" evidence="6">
    <location>
        <begin position="1"/>
        <end position="41"/>
    </location>
</feature>
<evidence type="ECO:0000313" key="9">
    <source>
        <dbReference type="Proteomes" id="UP001240643"/>
    </source>
</evidence>
<dbReference type="InterPro" id="IPR021131">
    <property type="entry name" value="Ribosomal_uL15/eL18"/>
</dbReference>
<keyword evidence="5" id="KW-0699">rRNA-binding</keyword>
<evidence type="ECO:0000256" key="4">
    <source>
        <dbReference type="ARBA" id="ARBA00023274"/>
    </source>
</evidence>
<keyword evidence="4 5" id="KW-0687">Ribonucleoprotein</keyword>
<comment type="caution">
    <text evidence="8">The sequence shown here is derived from an EMBL/GenBank/DDBJ whole genome shotgun (WGS) entry which is preliminary data.</text>
</comment>
<feature type="compositionally biased region" description="Gly residues" evidence="6">
    <location>
        <begin position="21"/>
        <end position="31"/>
    </location>
</feature>
<dbReference type="RefSeq" id="WP_256547686.1">
    <property type="nucleotide sequence ID" value="NZ_CP101809.1"/>
</dbReference>
<keyword evidence="9" id="KW-1185">Reference proteome</keyword>
<organism evidence="8 9">
    <name type="scientific">Mycoplasmoides fastidiosum</name>
    <dbReference type="NCBI Taxonomy" id="92758"/>
    <lineage>
        <taxon>Bacteria</taxon>
        <taxon>Bacillati</taxon>
        <taxon>Mycoplasmatota</taxon>
        <taxon>Mycoplasmoidales</taxon>
        <taxon>Mycoplasmoidaceae</taxon>
        <taxon>Mycoplasmoides</taxon>
    </lineage>
</organism>
<dbReference type="EMBL" id="JAUSWO010000001">
    <property type="protein sequence ID" value="MDQ0513616.1"/>
    <property type="molecule type" value="Genomic_DNA"/>
</dbReference>
<evidence type="ECO:0000256" key="2">
    <source>
        <dbReference type="ARBA" id="ARBA00022884"/>
    </source>
</evidence>
<evidence type="ECO:0000259" key="7">
    <source>
        <dbReference type="Pfam" id="PF00828"/>
    </source>
</evidence>
<protein>
    <recommendedName>
        <fullName evidence="5">Large ribosomal subunit protein uL15</fullName>
    </recommendedName>
</protein>
<dbReference type="InterPro" id="IPR005749">
    <property type="entry name" value="Ribosomal_uL15_bac-type"/>
</dbReference>
<dbReference type="InterPro" id="IPR036227">
    <property type="entry name" value="Ribosomal_uL15/eL18_sf"/>
</dbReference>
<dbReference type="GO" id="GO:0005840">
    <property type="term" value="C:ribosome"/>
    <property type="evidence" value="ECO:0007669"/>
    <property type="project" value="UniProtKB-KW"/>
</dbReference>
<evidence type="ECO:0000256" key="3">
    <source>
        <dbReference type="ARBA" id="ARBA00022980"/>
    </source>
</evidence>
<dbReference type="InterPro" id="IPR030878">
    <property type="entry name" value="Ribosomal_uL15"/>
</dbReference>
<dbReference type="Proteomes" id="UP001240643">
    <property type="component" value="Unassembled WGS sequence"/>
</dbReference>
<dbReference type="Gene3D" id="3.100.10.10">
    <property type="match status" value="1"/>
</dbReference>
<comment type="subunit">
    <text evidence="5">Part of the 50S ribosomal subunit.</text>
</comment>
<evidence type="ECO:0000256" key="6">
    <source>
        <dbReference type="SAM" id="MobiDB-lite"/>
    </source>
</evidence>
<comment type="function">
    <text evidence="5">Binds to the 23S rRNA.</text>
</comment>
<keyword evidence="3 5" id="KW-0689">Ribosomal protein</keyword>
<dbReference type="HAMAP" id="MF_01341">
    <property type="entry name" value="Ribosomal_uL15"/>
    <property type="match status" value="1"/>
</dbReference>
<name>A0ABU0LY27_9BACT</name>